<feature type="signal peptide" evidence="2">
    <location>
        <begin position="1"/>
        <end position="20"/>
    </location>
</feature>
<sequence>MRKSGFYCLLLSGIATLGLAQDTSCPCVSLLPPPTSTSIITTTVLQTCPATITITNTVTFLPTGFNPADVVFVTNTETVTISSTDVSIESVLVTEIDLVRDEMQMTEVVDMNVEWVTRTITATATEAVSCEVGGEGEGVEVVENGGEVMPKGEGERKGGGKGSGYGADVEDCGCEED</sequence>
<proteinExistence type="predicted"/>
<dbReference type="AlphaFoldDB" id="A0A8H7T5X1"/>
<evidence type="ECO:0000256" key="1">
    <source>
        <dbReference type="SAM" id="MobiDB-lite"/>
    </source>
</evidence>
<organism evidence="3 4">
    <name type="scientific">Cadophora malorum</name>
    <dbReference type="NCBI Taxonomy" id="108018"/>
    <lineage>
        <taxon>Eukaryota</taxon>
        <taxon>Fungi</taxon>
        <taxon>Dikarya</taxon>
        <taxon>Ascomycota</taxon>
        <taxon>Pezizomycotina</taxon>
        <taxon>Leotiomycetes</taxon>
        <taxon>Helotiales</taxon>
        <taxon>Ploettnerulaceae</taxon>
        <taxon>Cadophora</taxon>
    </lineage>
</organism>
<evidence type="ECO:0000256" key="2">
    <source>
        <dbReference type="SAM" id="SignalP"/>
    </source>
</evidence>
<reference evidence="3" key="1">
    <citation type="submission" date="2021-02" db="EMBL/GenBank/DDBJ databases">
        <title>Genome sequence Cadophora malorum strain M34.</title>
        <authorList>
            <person name="Stefanovic E."/>
            <person name="Vu D."/>
            <person name="Scully C."/>
            <person name="Dijksterhuis J."/>
            <person name="Roader J."/>
            <person name="Houbraken J."/>
        </authorList>
    </citation>
    <scope>NUCLEOTIDE SEQUENCE</scope>
    <source>
        <strain evidence="3">M34</strain>
    </source>
</reference>
<dbReference type="EMBL" id="JAFJYH010000349">
    <property type="protein sequence ID" value="KAG4412851.1"/>
    <property type="molecule type" value="Genomic_DNA"/>
</dbReference>
<keyword evidence="2" id="KW-0732">Signal</keyword>
<dbReference type="Proteomes" id="UP000664132">
    <property type="component" value="Unassembled WGS sequence"/>
</dbReference>
<keyword evidence="4" id="KW-1185">Reference proteome</keyword>
<feature type="region of interest" description="Disordered" evidence="1">
    <location>
        <begin position="145"/>
        <end position="177"/>
    </location>
</feature>
<name>A0A8H7T5X1_9HELO</name>
<feature type="chain" id="PRO_5034826041" evidence="2">
    <location>
        <begin position="21"/>
        <end position="177"/>
    </location>
</feature>
<feature type="compositionally biased region" description="Acidic residues" evidence="1">
    <location>
        <begin position="168"/>
        <end position="177"/>
    </location>
</feature>
<evidence type="ECO:0000313" key="4">
    <source>
        <dbReference type="Proteomes" id="UP000664132"/>
    </source>
</evidence>
<comment type="caution">
    <text evidence="3">The sequence shown here is derived from an EMBL/GenBank/DDBJ whole genome shotgun (WGS) entry which is preliminary data.</text>
</comment>
<protein>
    <submittedName>
        <fullName evidence="3">Uncharacterized protein</fullName>
    </submittedName>
</protein>
<gene>
    <name evidence="3" type="ORF">IFR04_014012</name>
</gene>
<accession>A0A8H7T5X1</accession>
<evidence type="ECO:0000313" key="3">
    <source>
        <dbReference type="EMBL" id="KAG4412851.1"/>
    </source>
</evidence>